<dbReference type="RefSeq" id="YP_007007549.1">
    <property type="nucleotide sequence ID" value="NC_019526.1"/>
</dbReference>
<evidence type="ECO:0000313" key="2">
    <source>
        <dbReference type="Proteomes" id="UP000007524"/>
    </source>
</evidence>
<reference evidence="1 2" key="1">
    <citation type="journal article" date="2012" name="J. Virol.">
        <title>Genome of Klebsiella sp.-Infecting Bacteriophage vB_KleM_RaK2.</title>
        <authorList>
            <person name="Simoliunas E."/>
            <person name="Kaliniene L."/>
            <person name="Truncaite L."/>
            <person name="Klausa V."/>
            <person name="Zajanckauskaite A."/>
            <person name="Meskys R."/>
        </authorList>
    </citation>
    <scope>NUCLEOTIDE SEQUENCE [LARGE SCALE GENOMIC DNA]</scope>
</reference>
<evidence type="ECO:0000313" key="1">
    <source>
        <dbReference type="EMBL" id="AFA44667.1"/>
    </source>
</evidence>
<sequence>MNKFEYQSIQLIKEYSNSLNSSLIFKNNNYFSKICDIINNYFKCISKEFSLKYKNKNIKTDADVFVIVGFIIQQDLCVVKSLVNSTNYFFNCKSLIEGKLL</sequence>
<dbReference type="Proteomes" id="UP000007524">
    <property type="component" value="Segment"/>
</dbReference>
<proteinExistence type="predicted"/>
<dbReference type="EMBL" id="JQ513383">
    <property type="protein sequence ID" value="AFA44667.1"/>
    <property type="molecule type" value="Genomic_DNA"/>
</dbReference>
<keyword evidence="2" id="KW-1185">Reference proteome</keyword>
<dbReference type="GeneID" id="14012982"/>
<gene>
    <name evidence="1" type="ORF">RaK2_00394</name>
</gene>
<accession>H6X4K1</accession>
<organism evidence="1 2">
    <name type="scientific">Klebsiella phage vB_KleM_RaK2</name>
    <dbReference type="NCBI Taxonomy" id="1147094"/>
    <lineage>
        <taxon>Viruses</taxon>
        <taxon>Duplodnaviria</taxon>
        <taxon>Heunggongvirae</taxon>
        <taxon>Uroviricota</taxon>
        <taxon>Caudoviricetes</taxon>
        <taxon>Alcyoneusvirus</taxon>
        <taxon>Alcyoneusvirus RaK2</taxon>
    </lineage>
</organism>
<dbReference type="KEGG" id="vg:14012982"/>
<protein>
    <submittedName>
        <fullName evidence="1">Uncharacterized protein</fullName>
    </submittedName>
</protein>
<name>H6X4K1_9CAUD</name>